<evidence type="ECO:0000256" key="1">
    <source>
        <dbReference type="SAM" id="Phobius"/>
    </source>
</evidence>
<keyword evidence="1" id="KW-1133">Transmembrane helix</keyword>
<protein>
    <submittedName>
        <fullName evidence="2">Uncharacterized protein</fullName>
    </submittedName>
</protein>
<reference evidence="3" key="1">
    <citation type="journal article" date="2014" name="Proc. Natl. Acad. Sci. U.S.A.">
        <title>Extensive sampling of basidiomycete genomes demonstrates inadequacy of the white-rot/brown-rot paradigm for wood decay fungi.</title>
        <authorList>
            <person name="Riley R."/>
            <person name="Salamov A.A."/>
            <person name="Brown D.W."/>
            <person name="Nagy L.G."/>
            <person name="Floudas D."/>
            <person name="Held B.W."/>
            <person name="Levasseur A."/>
            <person name="Lombard V."/>
            <person name="Morin E."/>
            <person name="Otillar R."/>
            <person name="Lindquist E.A."/>
            <person name="Sun H."/>
            <person name="LaButti K.M."/>
            <person name="Schmutz J."/>
            <person name="Jabbour D."/>
            <person name="Luo H."/>
            <person name="Baker S.E."/>
            <person name="Pisabarro A.G."/>
            <person name="Walton J.D."/>
            <person name="Blanchette R.A."/>
            <person name="Henrissat B."/>
            <person name="Martin F."/>
            <person name="Cullen D."/>
            <person name="Hibbett D.S."/>
            <person name="Grigoriev I.V."/>
        </authorList>
    </citation>
    <scope>NUCLEOTIDE SEQUENCE [LARGE SCALE GENOMIC DNA]</scope>
    <source>
        <strain evidence="3">MUCL 33604</strain>
    </source>
</reference>
<dbReference type="EMBL" id="KL197739">
    <property type="protein sequence ID" value="KDQ52465.1"/>
    <property type="molecule type" value="Genomic_DNA"/>
</dbReference>
<dbReference type="HOGENOM" id="CLU_2886113_0_0_1"/>
<dbReference type="InParanoid" id="A0A067PF72"/>
<evidence type="ECO:0000313" key="2">
    <source>
        <dbReference type="EMBL" id="KDQ52465.1"/>
    </source>
</evidence>
<evidence type="ECO:0000313" key="3">
    <source>
        <dbReference type="Proteomes" id="UP000027265"/>
    </source>
</evidence>
<feature type="transmembrane region" description="Helical" evidence="1">
    <location>
        <begin position="20"/>
        <end position="44"/>
    </location>
</feature>
<gene>
    <name evidence="2" type="ORF">JAAARDRAFT_476569</name>
</gene>
<dbReference type="AlphaFoldDB" id="A0A067PF72"/>
<organism evidence="2 3">
    <name type="scientific">Jaapia argillacea MUCL 33604</name>
    <dbReference type="NCBI Taxonomy" id="933084"/>
    <lineage>
        <taxon>Eukaryota</taxon>
        <taxon>Fungi</taxon>
        <taxon>Dikarya</taxon>
        <taxon>Basidiomycota</taxon>
        <taxon>Agaricomycotina</taxon>
        <taxon>Agaricomycetes</taxon>
        <taxon>Agaricomycetidae</taxon>
        <taxon>Jaapiales</taxon>
        <taxon>Jaapiaceae</taxon>
        <taxon>Jaapia</taxon>
    </lineage>
</organism>
<name>A0A067PF72_9AGAM</name>
<keyword evidence="1" id="KW-0812">Transmembrane</keyword>
<keyword evidence="3" id="KW-1185">Reference proteome</keyword>
<dbReference type="Proteomes" id="UP000027265">
    <property type="component" value="Unassembled WGS sequence"/>
</dbReference>
<sequence>MPHTPNPIPLSTGNQLGVPVLPPLAVITPISSLNGGTITSLCLMRLRLELMRWLMWVNSRHSA</sequence>
<accession>A0A067PF72</accession>
<keyword evidence="1" id="KW-0472">Membrane</keyword>
<proteinExistence type="predicted"/>